<dbReference type="Proteomes" id="UP000272528">
    <property type="component" value="Chromosome"/>
</dbReference>
<feature type="domain" description="Calcineurin-like phosphoesterase" evidence="3">
    <location>
        <begin position="41"/>
        <end position="212"/>
    </location>
</feature>
<keyword evidence="1" id="KW-0479">Metal-binding</keyword>
<dbReference type="InterPro" id="IPR051158">
    <property type="entry name" value="Metallophosphoesterase_sf"/>
</dbReference>
<keyword evidence="5" id="KW-1185">Reference proteome</keyword>
<gene>
    <name evidence="4" type="ORF">EJC50_16195</name>
</gene>
<evidence type="ECO:0000313" key="5">
    <source>
        <dbReference type="Proteomes" id="UP000272528"/>
    </source>
</evidence>
<dbReference type="Pfam" id="PF00149">
    <property type="entry name" value="Metallophos"/>
    <property type="match status" value="1"/>
</dbReference>
<dbReference type="SUPFAM" id="SSF56300">
    <property type="entry name" value="Metallo-dependent phosphatases"/>
    <property type="match status" value="1"/>
</dbReference>
<protein>
    <recommendedName>
        <fullName evidence="3">Calcineurin-like phosphoesterase domain-containing protein</fullName>
    </recommendedName>
</protein>
<evidence type="ECO:0000256" key="1">
    <source>
        <dbReference type="ARBA" id="ARBA00022723"/>
    </source>
</evidence>
<sequence>MTIFITITILAFAFIVSIVYQTLWVKCSYHRIGLGKSKSSLKVVQLSDLHGRIRFINGSLSSLVNRINPDCVMITGDLASKKGQLEGVLNEIARINCPNLYFVPGNYEREGLDGFQKRVYSASEYNFIIQSLQGLNVAVLENSGSTIEWNGKKCLVYGFDNSIYGNERLTWSKEDMASADCVIMLAHSPSILTFIENKQLTYDLLLAGHTHGGQIRLLNKTIGAYKGCHVGLKQTNKRSHFYINRGLGTVKIPLRVACFPEIAVFEIGICT</sequence>
<accession>A0A3S9A5P4</accession>
<dbReference type="GO" id="GO:0046872">
    <property type="term" value="F:metal ion binding"/>
    <property type="evidence" value="ECO:0007669"/>
    <property type="project" value="UniProtKB-KW"/>
</dbReference>
<organism evidence="4 5">
    <name type="scientific">Paenibacillus albus</name>
    <dbReference type="NCBI Taxonomy" id="2495582"/>
    <lineage>
        <taxon>Bacteria</taxon>
        <taxon>Bacillati</taxon>
        <taxon>Bacillota</taxon>
        <taxon>Bacilli</taxon>
        <taxon>Bacillales</taxon>
        <taxon>Paenibacillaceae</taxon>
        <taxon>Paenibacillus</taxon>
    </lineage>
</organism>
<dbReference type="GO" id="GO:0008758">
    <property type="term" value="F:UDP-2,3-diacylglucosamine hydrolase activity"/>
    <property type="evidence" value="ECO:0007669"/>
    <property type="project" value="TreeGrafter"/>
</dbReference>
<dbReference type="PANTHER" id="PTHR31302">
    <property type="entry name" value="TRANSMEMBRANE PROTEIN WITH METALLOPHOSPHOESTERASE DOMAIN-RELATED"/>
    <property type="match status" value="1"/>
</dbReference>
<evidence type="ECO:0000256" key="2">
    <source>
        <dbReference type="ARBA" id="ARBA00022801"/>
    </source>
</evidence>
<keyword evidence="2" id="KW-0378">Hydrolase</keyword>
<name>A0A3S9A5P4_9BACL</name>
<dbReference type="GO" id="GO:0016020">
    <property type="term" value="C:membrane"/>
    <property type="evidence" value="ECO:0007669"/>
    <property type="project" value="GOC"/>
</dbReference>
<evidence type="ECO:0000259" key="3">
    <source>
        <dbReference type="Pfam" id="PF00149"/>
    </source>
</evidence>
<dbReference type="EMBL" id="CP034437">
    <property type="protein sequence ID" value="AZN41035.1"/>
    <property type="molecule type" value="Genomic_DNA"/>
</dbReference>
<dbReference type="KEGG" id="palb:EJC50_16195"/>
<dbReference type="InterPro" id="IPR029052">
    <property type="entry name" value="Metallo-depent_PP-like"/>
</dbReference>
<dbReference type="OrthoDB" id="9780884at2"/>
<dbReference type="RefSeq" id="WP_126016701.1">
    <property type="nucleotide sequence ID" value="NZ_CP034437.1"/>
</dbReference>
<dbReference type="AlphaFoldDB" id="A0A3S9A5P4"/>
<evidence type="ECO:0000313" key="4">
    <source>
        <dbReference type="EMBL" id="AZN41035.1"/>
    </source>
</evidence>
<dbReference type="PANTHER" id="PTHR31302:SF31">
    <property type="entry name" value="PHOSPHODIESTERASE YAEI"/>
    <property type="match status" value="1"/>
</dbReference>
<dbReference type="Gene3D" id="3.60.21.10">
    <property type="match status" value="1"/>
</dbReference>
<proteinExistence type="predicted"/>
<dbReference type="InterPro" id="IPR004843">
    <property type="entry name" value="Calcineurin-like_PHP"/>
</dbReference>
<reference evidence="5" key="1">
    <citation type="submission" date="2018-12" db="EMBL/GenBank/DDBJ databases">
        <title>Genome sequence of Peanibacillus sp.</title>
        <authorList>
            <person name="Subramani G."/>
            <person name="Srinivasan S."/>
            <person name="Kim M.K."/>
        </authorList>
    </citation>
    <scope>NUCLEOTIDE SEQUENCE [LARGE SCALE GENOMIC DNA]</scope>
    <source>
        <strain evidence="5">18JY67-1</strain>
    </source>
</reference>
<dbReference type="GO" id="GO:0009245">
    <property type="term" value="P:lipid A biosynthetic process"/>
    <property type="evidence" value="ECO:0007669"/>
    <property type="project" value="TreeGrafter"/>
</dbReference>